<dbReference type="CDD" id="cd07942">
    <property type="entry name" value="DRE_TIM_LeuA"/>
    <property type="match status" value="1"/>
</dbReference>
<dbReference type="PROSITE" id="PS00815">
    <property type="entry name" value="AIPM_HOMOCIT_SYNTH_1"/>
    <property type="match status" value="1"/>
</dbReference>
<dbReference type="PANTHER" id="PTHR46911">
    <property type="match status" value="1"/>
</dbReference>
<dbReference type="InterPro" id="IPR054692">
    <property type="entry name" value="LeuA-like_post-cat"/>
</dbReference>
<dbReference type="Proteomes" id="UP001413721">
    <property type="component" value="Unassembled WGS sequence"/>
</dbReference>
<dbReference type="PANTHER" id="PTHR46911:SF1">
    <property type="entry name" value="2-ISOPROPYLMALATE SYNTHASE"/>
    <property type="match status" value="1"/>
</dbReference>
<dbReference type="PROSITE" id="PS50991">
    <property type="entry name" value="PYR_CT"/>
    <property type="match status" value="1"/>
</dbReference>
<accession>A0ABU9YP90</accession>
<evidence type="ECO:0000259" key="6">
    <source>
        <dbReference type="PROSITE" id="PS50991"/>
    </source>
</evidence>
<evidence type="ECO:0000313" key="8">
    <source>
        <dbReference type="Proteomes" id="UP001413721"/>
    </source>
</evidence>
<proteinExistence type="inferred from homology"/>
<keyword evidence="7" id="KW-0012">Acyltransferase</keyword>
<evidence type="ECO:0000256" key="4">
    <source>
        <dbReference type="ARBA" id="ARBA00022679"/>
    </source>
</evidence>
<dbReference type="GO" id="GO:0003852">
    <property type="term" value="F:2-isopropylmalate synthase activity"/>
    <property type="evidence" value="ECO:0007669"/>
    <property type="project" value="UniProtKB-EC"/>
</dbReference>
<dbReference type="NCBIfam" id="NF002991">
    <property type="entry name" value="PRK03739.1"/>
    <property type="match status" value="1"/>
</dbReference>
<dbReference type="EC" id="2.3.3.13" evidence="3"/>
<feature type="domain" description="Pyruvate carboxyltransferase" evidence="6">
    <location>
        <begin position="31"/>
        <end position="305"/>
    </location>
</feature>
<dbReference type="InterPro" id="IPR039371">
    <property type="entry name" value="LeuA_N_DRE-TIM"/>
</dbReference>
<comment type="catalytic activity">
    <reaction evidence="1">
        <text>3-methyl-2-oxobutanoate + acetyl-CoA + H2O = (2S)-2-isopropylmalate + CoA + H(+)</text>
        <dbReference type="Rhea" id="RHEA:21524"/>
        <dbReference type="ChEBI" id="CHEBI:1178"/>
        <dbReference type="ChEBI" id="CHEBI:11851"/>
        <dbReference type="ChEBI" id="CHEBI:15377"/>
        <dbReference type="ChEBI" id="CHEBI:15378"/>
        <dbReference type="ChEBI" id="CHEBI:57287"/>
        <dbReference type="ChEBI" id="CHEBI:57288"/>
        <dbReference type="EC" id="2.3.3.13"/>
    </reaction>
</comment>
<keyword evidence="4 5" id="KW-0808">Transferase</keyword>
<dbReference type="Gene3D" id="3.30.160.270">
    <property type="match status" value="1"/>
</dbReference>
<evidence type="ECO:0000256" key="2">
    <source>
        <dbReference type="ARBA" id="ARBA00009767"/>
    </source>
</evidence>
<dbReference type="Pfam" id="PF22615">
    <property type="entry name" value="IPMS_D2"/>
    <property type="match status" value="1"/>
</dbReference>
<reference evidence="7 8" key="1">
    <citation type="submission" date="2024-03" db="EMBL/GenBank/DDBJ databases">
        <title>High-quality draft genome sequencing of Tistrella sp. BH-R2-4.</title>
        <authorList>
            <person name="Dong C."/>
        </authorList>
    </citation>
    <scope>NUCLEOTIDE SEQUENCE [LARGE SCALE GENOMIC DNA]</scope>
    <source>
        <strain evidence="7 8">BH-R2-4</strain>
    </source>
</reference>
<comment type="similarity">
    <text evidence="2">Belongs to the alpha-IPM synthase/homocitrate synthase family. LeuA type 2 subfamily.</text>
</comment>
<evidence type="ECO:0000256" key="1">
    <source>
        <dbReference type="ARBA" id="ARBA00000064"/>
    </source>
</evidence>
<comment type="caution">
    <text evidence="7">The sequence shown here is derived from an EMBL/GenBank/DDBJ whole genome shotgun (WGS) entry which is preliminary data.</text>
</comment>
<protein>
    <recommendedName>
        <fullName evidence="3">2-isopropylmalate synthase</fullName>
        <ecNumber evidence="3">2.3.3.13</ecNumber>
    </recommendedName>
</protein>
<evidence type="ECO:0000256" key="5">
    <source>
        <dbReference type="RuleBase" id="RU003523"/>
    </source>
</evidence>
<dbReference type="PROSITE" id="PS00816">
    <property type="entry name" value="AIPM_HOMOCIT_SYNTH_2"/>
    <property type="match status" value="1"/>
</dbReference>
<dbReference type="EMBL" id="JBBKTW010000007">
    <property type="protein sequence ID" value="MEN2990618.1"/>
    <property type="molecule type" value="Genomic_DNA"/>
</dbReference>
<dbReference type="InterPro" id="IPR013785">
    <property type="entry name" value="Aldolase_TIM"/>
</dbReference>
<evidence type="ECO:0000313" key="7">
    <source>
        <dbReference type="EMBL" id="MEN2990618.1"/>
    </source>
</evidence>
<dbReference type="InterPro" id="IPR000891">
    <property type="entry name" value="PYR_CT"/>
</dbReference>
<gene>
    <name evidence="7" type="ORF">WG926_20055</name>
</gene>
<name>A0ABU9YP90_9PROT</name>
<dbReference type="SUPFAM" id="SSF89000">
    <property type="entry name" value="post-HMGL domain-like"/>
    <property type="match status" value="1"/>
</dbReference>
<evidence type="ECO:0000256" key="3">
    <source>
        <dbReference type="ARBA" id="ARBA00012973"/>
    </source>
</evidence>
<dbReference type="Gene3D" id="3.20.20.70">
    <property type="entry name" value="Aldolase class I"/>
    <property type="match status" value="1"/>
</dbReference>
<dbReference type="InterPro" id="IPR036230">
    <property type="entry name" value="LeuA_allosteric_dom_sf"/>
</dbReference>
<keyword evidence="8" id="KW-1185">Reference proteome</keyword>
<dbReference type="SUPFAM" id="SSF51569">
    <property type="entry name" value="Aldolase"/>
    <property type="match status" value="1"/>
</dbReference>
<dbReference type="Pfam" id="PF00682">
    <property type="entry name" value="HMGL-like"/>
    <property type="match status" value="1"/>
</dbReference>
<organism evidence="7 8">
    <name type="scientific">Tistrella arctica</name>
    <dbReference type="NCBI Taxonomy" id="3133430"/>
    <lineage>
        <taxon>Bacteria</taxon>
        <taxon>Pseudomonadati</taxon>
        <taxon>Pseudomonadota</taxon>
        <taxon>Alphaproteobacteria</taxon>
        <taxon>Geminicoccales</taxon>
        <taxon>Geminicoccaceae</taxon>
        <taxon>Tistrella</taxon>
    </lineage>
</organism>
<dbReference type="InterPro" id="IPR002034">
    <property type="entry name" value="AIPM/Hcit_synth_CS"/>
</dbReference>
<dbReference type="RefSeq" id="WP_345938125.1">
    <property type="nucleotide sequence ID" value="NZ_JBBKTW010000007.1"/>
</dbReference>
<sequence>MLQMPQTKYRPAPAMDMADRQWPARTITSPPRWLSTDLRDGNQALIDPMSRAAKRRLFDHLVKIGFKEIEVAFPAASETDFRFVRDLIEQDAIPDDVTIQVLTQSRDDLIVRTFEALAGVPRATVHLYNAIAPAFRRVVFGGGVAEVTALAVAGARRILAESRRYPDTDWTFQYSPETFSSTEPDVALAVCAAVLDVWRPTPDAKVILNLPATVEVSTPNVYADRIEHFCRHVPMRDSVVISVHPHNDRGTGVAAAELAVLAGAERVEGCLFGNGERTGNVDLVTLALNLYSQGMAPGLDFSDIDATVAIAAEVTGLPVHPRHPYAGELVFTAFSGSHQDAVRKGFADRDQRNDPVWEVPYLPVDPADLGRSYEAVIRVNGQSGKAGASWILSRTHGLELPRAVQVDFAHRLQIIADRSGRELSGGDIWAVFAEAYVTTTPSALAAAAASAAVVTAAEAHIRPGVAGRGADMAAYVTVTDADGGQAFGVGFGADRAAALAAAEAAALARLSG</sequence>